<dbReference type="EMBL" id="QKWP01001311">
    <property type="protein sequence ID" value="RIB09918.1"/>
    <property type="molecule type" value="Genomic_DNA"/>
</dbReference>
<protein>
    <submittedName>
        <fullName evidence="2">Uncharacterized protein</fullName>
    </submittedName>
</protein>
<evidence type="ECO:0000313" key="3">
    <source>
        <dbReference type="Proteomes" id="UP000266673"/>
    </source>
</evidence>
<sequence>MLSGEDMTFEQVHTSFYQALARTEALSKKKPEIIKKIKQLRGTKEGDIKRVGNIFKPRNDPKYIVDTLSNTSGGQETDAALPAPSKKRKANDAVSVASSARLQELPHSISRSEVYKSVNFETATTKELLINPQHYKPLCELHNYFVFREFEEFEELGGYHE</sequence>
<dbReference type="Proteomes" id="UP000266673">
    <property type="component" value="Unassembled WGS sequence"/>
</dbReference>
<organism evidence="2 3">
    <name type="scientific">Gigaspora rosea</name>
    <dbReference type="NCBI Taxonomy" id="44941"/>
    <lineage>
        <taxon>Eukaryota</taxon>
        <taxon>Fungi</taxon>
        <taxon>Fungi incertae sedis</taxon>
        <taxon>Mucoromycota</taxon>
        <taxon>Glomeromycotina</taxon>
        <taxon>Glomeromycetes</taxon>
        <taxon>Diversisporales</taxon>
        <taxon>Gigasporaceae</taxon>
        <taxon>Gigaspora</taxon>
    </lineage>
</organism>
<name>A0A397UL09_9GLOM</name>
<feature type="region of interest" description="Disordered" evidence="1">
    <location>
        <begin position="68"/>
        <end position="90"/>
    </location>
</feature>
<evidence type="ECO:0000256" key="1">
    <source>
        <dbReference type="SAM" id="MobiDB-lite"/>
    </source>
</evidence>
<accession>A0A397UL09</accession>
<comment type="caution">
    <text evidence="2">The sequence shown here is derived from an EMBL/GenBank/DDBJ whole genome shotgun (WGS) entry which is preliminary data.</text>
</comment>
<dbReference type="OrthoDB" id="2432106at2759"/>
<reference evidence="2 3" key="1">
    <citation type="submission" date="2018-06" db="EMBL/GenBank/DDBJ databases">
        <title>Comparative genomics reveals the genomic features of Rhizophagus irregularis, R. cerebriforme, R. diaphanum and Gigaspora rosea, and their symbiotic lifestyle signature.</title>
        <authorList>
            <person name="Morin E."/>
            <person name="San Clemente H."/>
            <person name="Chen E.C.H."/>
            <person name="De La Providencia I."/>
            <person name="Hainaut M."/>
            <person name="Kuo A."/>
            <person name="Kohler A."/>
            <person name="Murat C."/>
            <person name="Tang N."/>
            <person name="Roy S."/>
            <person name="Loubradou J."/>
            <person name="Henrissat B."/>
            <person name="Grigoriev I.V."/>
            <person name="Corradi N."/>
            <person name="Roux C."/>
            <person name="Martin F.M."/>
        </authorList>
    </citation>
    <scope>NUCLEOTIDE SEQUENCE [LARGE SCALE GENOMIC DNA]</scope>
    <source>
        <strain evidence="2 3">DAOM 194757</strain>
    </source>
</reference>
<gene>
    <name evidence="2" type="ORF">C2G38_231495</name>
</gene>
<evidence type="ECO:0000313" key="2">
    <source>
        <dbReference type="EMBL" id="RIB09918.1"/>
    </source>
</evidence>
<dbReference type="AlphaFoldDB" id="A0A397UL09"/>
<proteinExistence type="predicted"/>
<keyword evidence="3" id="KW-1185">Reference proteome</keyword>